<evidence type="ECO:0000259" key="5">
    <source>
        <dbReference type="Pfam" id="PF03160"/>
    </source>
</evidence>
<dbReference type="STRING" id="13035.Dacsa_3123"/>
<feature type="domain" description="Calx-beta" evidence="5">
    <location>
        <begin position="1885"/>
        <end position="1971"/>
    </location>
</feature>
<dbReference type="PATRIC" id="fig|13035.3.peg.3540"/>
<dbReference type="SUPFAM" id="SSF50985">
    <property type="entry name" value="RCC1/BLIP-II"/>
    <property type="match status" value="1"/>
</dbReference>
<feature type="compositionally biased region" description="Polar residues" evidence="4">
    <location>
        <begin position="449"/>
        <end position="470"/>
    </location>
</feature>
<proteinExistence type="predicted"/>
<dbReference type="InterPro" id="IPR038081">
    <property type="entry name" value="CalX-like_sf"/>
</dbReference>
<dbReference type="HOGENOM" id="CLU_232348_0_0_3"/>
<reference evidence="6" key="1">
    <citation type="submission" date="2012-04" db="EMBL/GenBank/DDBJ databases">
        <title>Finished genome of Dactylococcopsis salina PCC 8305.</title>
        <authorList>
            <consortium name="US DOE Joint Genome Institute"/>
            <person name="Gugger M."/>
            <person name="Coursin T."/>
            <person name="Rippka R."/>
            <person name="Tandeau De Marsac N."/>
            <person name="Huntemann M."/>
            <person name="Wei C.-L."/>
            <person name="Han J."/>
            <person name="Detter J.C."/>
            <person name="Han C."/>
            <person name="Tapia R."/>
            <person name="Daligault H."/>
            <person name="Chen A."/>
            <person name="Krypides N."/>
            <person name="Mavromatis K."/>
            <person name="Markowitz V."/>
            <person name="Szeto E."/>
            <person name="Ivanova N."/>
            <person name="Ovchinnikova G."/>
            <person name="Pagani I."/>
            <person name="Pati A."/>
            <person name="Goodwin L."/>
            <person name="Peters L."/>
            <person name="Pitluck S."/>
            <person name="Woyke T."/>
            <person name="Kerfeld C."/>
        </authorList>
    </citation>
    <scope>NUCLEOTIDE SEQUENCE [LARGE SCALE GENOMIC DNA]</scope>
    <source>
        <strain evidence="6">PCC 8305</strain>
    </source>
</reference>
<dbReference type="InterPro" id="IPR009091">
    <property type="entry name" value="RCC1/BLIP-II"/>
</dbReference>
<dbReference type="InterPro" id="IPR003644">
    <property type="entry name" value="Calx_beta"/>
</dbReference>
<evidence type="ECO:0000256" key="1">
    <source>
        <dbReference type="ARBA" id="ARBA00022729"/>
    </source>
</evidence>
<dbReference type="Gene3D" id="2.130.10.30">
    <property type="entry name" value="Regulator of chromosome condensation 1/beta-lactamase-inhibitor protein II"/>
    <property type="match status" value="2"/>
</dbReference>
<organism evidence="6 7">
    <name type="scientific">Dactylococcopsis salina (strain PCC 8305)</name>
    <name type="common">Myxobactron salinum</name>
    <dbReference type="NCBI Taxonomy" id="13035"/>
    <lineage>
        <taxon>Bacteria</taxon>
        <taxon>Bacillati</taxon>
        <taxon>Cyanobacteriota</taxon>
        <taxon>Cyanophyceae</taxon>
        <taxon>Nodosilineales</taxon>
        <taxon>Cymatolegaceae</taxon>
        <taxon>Dactylococcopsis</taxon>
    </lineage>
</organism>
<feature type="region of interest" description="Disordered" evidence="4">
    <location>
        <begin position="449"/>
        <end position="472"/>
    </location>
</feature>
<dbReference type="EMBL" id="CP003944">
    <property type="protein sequence ID" value="AFZ51651.1"/>
    <property type="molecule type" value="Genomic_DNA"/>
</dbReference>
<dbReference type="NCBIfam" id="NF041518">
    <property type="entry name" value="choice_anch_Q"/>
    <property type="match status" value="1"/>
</dbReference>
<dbReference type="InterPro" id="IPR011049">
    <property type="entry name" value="Serralysin-like_metalloprot_C"/>
</dbReference>
<evidence type="ECO:0000256" key="2">
    <source>
        <dbReference type="ARBA" id="ARBA00022737"/>
    </source>
</evidence>
<keyword evidence="7" id="KW-1185">Reference proteome</keyword>
<sequence length="2294" mass="241370">MSISPNPLFQTWQDTLTEAAANGRLLAAAKEALRLEATPNPLAELIRQWQTGDFSQLPAVELLSSEAMSGAMGAYGNETIYLNEDWLSTASEEDAVAVLMEELGHHLDQVVKVTDSRGDEGAIFASLVQGNELSKHELASLRRENDSTTLEINGETVFVEQAEFTVTNTDDSGEGSLRNAIEQANSSEGADTITFDSSLSGETIGLTSGQLKITDSLTIEGLGAEELTIDAEGNSRVFEIDDSNDENIINVELTKSTITGGSTDSYAIEEIVVGGGIFNAENLTISNSTVLGNSARDGGGIFNAFNAENLTISNSTVLGNSATDGGGIFNFGNLSLSNSTVSGNSAVFGGGIHNPVTASLSNSTVSGNSAAFGGGIENRNGNLSVSNSTISGNSGRGISSLYATLSLSNTIIANNENGSDVALNDRSTINRQGVNLIEDGSLTGENIINQDPNLSSLQNNGGSTKTQVPQDGSPAIDAGDNAFLSESELSIDFNGDGDTDDTLNTDQRGEGFDRVVNGTVDIGAVEVQDISGEPTASNSVVTWGRSVGGGDLTGEDSDSTTGVPGGELNNVQDIFSTSGAFIGGAFAALKEDGSVVAWGLDNRGGDLTGSSDFATGVPRGELDNVQNIFSNSNAFAALKEDGSVVTWGSSERGGDITGEDSDVATGVPGGELDNVQDIFSSERAFAALKEDGSVVTWGFFFYGGDLTGSSDFATGVPGGELDNVQNIFSTSGAFAALKEDGSVVTWGNDLWGGDLTGENSDETTGVPGGKLDNVQEIFSTSSAFAALKEDGSVVTWGLDGSGGDLTGSSDFATGVPGGELDNVQDIFSTSGAFAALKENGSVVTWGSSESGGDLTSENSEDATGVPGGELDNVQDIFSNSWAFAALKEDGSVVTWGDSSEGGDLTGSSDFATGVPGGELDNVQDIFSTNGAFAALKEDGSVVTWGNSSEGGDLTGENSEDATGVPGGELDNVQDIFSTGWAFAALKEDGSVVTWGDSDLGGDLTGEDSEDATGVPGGELDNVEDIFSTGSAFAAIVGDDLSSDPIAPEIISREPFAASIDTVQVGDTLFTVDVNPGDSNEDDLQFSFTENLPEFSIDPNSGEITLEQAVEGDDNFGFGVVVEDQQLGLTSEPEQFSVEFTTDDNPDDPDDPNRITAGPFLLRAKQGFTEEGERLTASGTIEIGFDQPSFQPLLKADGEIYYKQDTRTLGGNAEIFAVPTFFDPAPSIFDGDLDEFSLPEDEAVNVVNLFEQSVPISIEGNALELEKIEDFSVDALIDQKALQLQGKVTAELEKFDDFIFTGDLAGGDPENPNRIELSPNGWEMKGAFELGAEDDGNDLSFGGAQWGIQGVQVEIDTFKDEYGGGASIKTPIATVEGSFLLDIEERGLKVFEEVSLGASDLDLPIGNTGAYLQEIGGTLSDIGEGIPSFGGDIEFSAGPELDQLELDEIIEAWGFEIGVAIPERLASLNLGGSLEFADDKTVIEAGANPQENSLEILAGILLEANADLRMELGDSRSQFNLSGDLDILNGFVTADASLSATIQKVQNSVEFAISAQGSASANVPDFIPFLGGTPIPEANFAFEYDTQAPSSENFIAGWGDVRFFREEKGVRLNFDGSREILGSDKITSIETQQLSTQSVQLASSTDSFATADMGTVTLESQEPATPSLKLATVTESFVASETFPITADMGIVTFTATWEEPTSNPNLQLEAPDGSRFNRDDIANNDALELVDDLSDDTSQTIAADFNTLETGDWTFGVTDADSLGDINFSASEILEPVTLDLTLPEEEQEVTPGDTINLDYQVENLAEAGSLRLFYDTESEGFSGTPIDQINFSEDESGSFEWEVPDLDNGDYHLYGLLEAGNQVPELKYAPSFISVEQPELTLSDVSYELSATEDTTVEFELALSQPSAESITVDYRTSSATAIADSDFASKEGELTFEPNQETATIEVEVFASPDLLGEYAFSLQLSNAENAFIPEGENRAVATPETFNIAGDSPNVVEGTLEELDSKTIIGFEGDDTLRVRNTSFEQEQLNVTEGSAILEIDVNDDGEVDSTITLEGDYSGGEFVTEQTEDDTEISFDESVEKSLTFSEAVFGSLDDDILESDLDFEGDGNIIFSGDGNDFVDASNTSDGNRLYGGSSNDELFAGTNDRLFGGDGDDLLNASQGGGNNRLYGGSGNNTFFAGTNDRLVGGEDNDRFFLSEGEGNNTVTGGTGEDQFWLADGQFAEQANIITDFTSGEDVLGLAEVELEFSNLTIGASEENPEDTFVQANGQDLAVLLNVEADTLSQTDFVFT</sequence>
<dbReference type="InterPro" id="IPR001343">
    <property type="entry name" value="Hemolysn_Ca-bd"/>
</dbReference>
<dbReference type="InterPro" id="IPR006626">
    <property type="entry name" value="PbH1"/>
</dbReference>
<evidence type="ECO:0000313" key="6">
    <source>
        <dbReference type="EMBL" id="AFZ51651.1"/>
    </source>
</evidence>
<dbReference type="InterPro" id="IPR051553">
    <property type="entry name" value="Ran_GTPase-activating"/>
</dbReference>
<dbReference type="InterPro" id="IPR011050">
    <property type="entry name" value="Pectin_lyase_fold/virulence"/>
</dbReference>
<dbReference type="KEGG" id="dsl:Dacsa_3123"/>
<dbReference type="eggNOG" id="COG5184">
    <property type="taxonomic scope" value="Bacteria"/>
</dbReference>
<dbReference type="GO" id="GO:0016020">
    <property type="term" value="C:membrane"/>
    <property type="evidence" value="ECO:0007669"/>
    <property type="project" value="InterPro"/>
</dbReference>
<protein>
    <submittedName>
        <fullName evidence="6">Calx-beta domain-containing protein</fullName>
    </submittedName>
</protein>
<dbReference type="Proteomes" id="UP000010482">
    <property type="component" value="Chromosome"/>
</dbReference>
<dbReference type="GO" id="GO:0007154">
    <property type="term" value="P:cell communication"/>
    <property type="evidence" value="ECO:0007669"/>
    <property type="project" value="InterPro"/>
</dbReference>
<dbReference type="PRINTS" id="PR00313">
    <property type="entry name" value="CABNDNGRPT"/>
</dbReference>
<evidence type="ECO:0000313" key="7">
    <source>
        <dbReference type="Proteomes" id="UP000010482"/>
    </source>
</evidence>
<keyword evidence="1" id="KW-0732">Signal</keyword>
<dbReference type="PANTHER" id="PTHR45982:SF1">
    <property type="entry name" value="REGULATOR OF CHROMOSOME CONDENSATION"/>
    <property type="match status" value="1"/>
</dbReference>
<dbReference type="PANTHER" id="PTHR45982">
    <property type="entry name" value="REGULATOR OF CHROMOSOME CONDENSATION"/>
    <property type="match status" value="1"/>
</dbReference>
<dbReference type="RefSeq" id="WP_015230629.1">
    <property type="nucleotide sequence ID" value="NC_019780.1"/>
</dbReference>
<dbReference type="Gene3D" id="2.60.40.2030">
    <property type="match status" value="1"/>
</dbReference>
<dbReference type="GO" id="GO:0005509">
    <property type="term" value="F:calcium ion binding"/>
    <property type="evidence" value="ECO:0007669"/>
    <property type="project" value="InterPro"/>
</dbReference>
<accession>K9YXJ4</accession>
<dbReference type="OrthoDB" id="9758365at2"/>
<dbReference type="Pfam" id="PF03160">
    <property type="entry name" value="Calx-beta"/>
    <property type="match status" value="1"/>
</dbReference>
<dbReference type="InterPro" id="IPR059226">
    <property type="entry name" value="Choice_anch_Q_dom"/>
</dbReference>
<gene>
    <name evidence="6" type="ORF">Dacsa_3123</name>
</gene>
<dbReference type="SUPFAM" id="SSF51126">
    <property type="entry name" value="Pectin lyase-like"/>
    <property type="match status" value="1"/>
</dbReference>
<name>K9YXJ4_DACS8</name>
<evidence type="ECO:0000256" key="4">
    <source>
        <dbReference type="SAM" id="MobiDB-lite"/>
    </source>
</evidence>
<dbReference type="SMART" id="SM00710">
    <property type="entry name" value="PbH1"/>
    <property type="match status" value="4"/>
</dbReference>
<dbReference type="eggNOG" id="COG2931">
    <property type="taxonomic scope" value="Bacteria"/>
</dbReference>
<dbReference type="Pfam" id="PF00353">
    <property type="entry name" value="HemolysinCabind"/>
    <property type="match status" value="3"/>
</dbReference>
<dbReference type="SUPFAM" id="SSF141072">
    <property type="entry name" value="CalX-like"/>
    <property type="match status" value="1"/>
</dbReference>
<keyword evidence="2" id="KW-0677">Repeat</keyword>
<evidence type="ECO:0000256" key="3">
    <source>
        <dbReference type="ARBA" id="ARBA00022837"/>
    </source>
</evidence>
<dbReference type="SUPFAM" id="SSF51120">
    <property type="entry name" value="beta-Roll"/>
    <property type="match status" value="1"/>
</dbReference>
<keyword evidence="3" id="KW-0106">Calcium</keyword>